<dbReference type="AlphaFoldDB" id="A0A224XX91"/>
<name>A0A224XX91_9HEMI</name>
<protein>
    <submittedName>
        <fullName evidence="1">Putative secreted protein</fullName>
    </submittedName>
</protein>
<proteinExistence type="predicted"/>
<accession>A0A224XX91</accession>
<evidence type="ECO:0000313" key="1">
    <source>
        <dbReference type="EMBL" id="JAW15894.1"/>
    </source>
</evidence>
<dbReference type="EMBL" id="GFTR01000532">
    <property type="protein sequence ID" value="JAW15894.1"/>
    <property type="molecule type" value="Transcribed_RNA"/>
</dbReference>
<sequence>MACSVRLTQCQLLVWQFLQSFWHACHLSICRSQAMFHKHMLIRNSLLSTQQQMMDSTWQTSQDGIPNLHSIYNR</sequence>
<reference evidence="1" key="1">
    <citation type="journal article" date="2018" name="PLoS Negl. Trop. Dis.">
        <title>An insight into the salivary gland and fat body transcriptome of Panstrongylus lignarius (Hemiptera: Heteroptera), the main vector of Chagas disease in Peru.</title>
        <authorList>
            <person name="Nevoa J.C."/>
            <person name="Mendes M.T."/>
            <person name="da Silva M.V."/>
            <person name="Soares S.C."/>
            <person name="Oliveira C.J.F."/>
            <person name="Ribeiro J.M.C."/>
        </authorList>
    </citation>
    <scope>NUCLEOTIDE SEQUENCE</scope>
</reference>
<organism evidence="1">
    <name type="scientific">Panstrongylus lignarius</name>
    <dbReference type="NCBI Taxonomy" id="156445"/>
    <lineage>
        <taxon>Eukaryota</taxon>
        <taxon>Metazoa</taxon>
        <taxon>Ecdysozoa</taxon>
        <taxon>Arthropoda</taxon>
        <taxon>Hexapoda</taxon>
        <taxon>Insecta</taxon>
        <taxon>Pterygota</taxon>
        <taxon>Neoptera</taxon>
        <taxon>Paraneoptera</taxon>
        <taxon>Hemiptera</taxon>
        <taxon>Heteroptera</taxon>
        <taxon>Panheteroptera</taxon>
        <taxon>Cimicomorpha</taxon>
        <taxon>Reduviidae</taxon>
        <taxon>Triatominae</taxon>
        <taxon>Panstrongylus</taxon>
    </lineage>
</organism>